<dbReference type="NCBIfam" id="TIGR03696">
    <property type="entry name" value="Rhs_assc_core"/>
    <property type="match status" value="1"/>
</dbReference>
<evidence type="ECO:0000313" key="2">
    <source>
        <dbReference type="Proteomes" id="UP000017834"/>
    </source>
</evidence>
<comment type="caution">
    <text evidence="1">The sequence shown here is derived from an EMBL/GenBank/DDBJ whole genome shotgun (WGS) entry which is preliminary data.</text>
</comment>
<dbReference type="InterPro" id="IPR022385">
    <property type="entry name" value="Rhs_assc_core"/>
</dbReference>
<dbReference type="Proteomes" id="UP000017834">
    <property type="component" value="Unassembled WGS sequence"/>
</dbReference>
<name>A0ABP2ZWM1_ENTCL</name>
<evidence type="ECO:0000313" key="1">
    <source>
        <dbReference type="EMBL" id="ESS59738.1"/>
    </source>
</evidence>
<keyword evidence="2" id="KW-1185">Reference proteome</keyword>
<proteinExistence type="predicted"/>
<organism evidence="1 2">
    <name type="scientific">Enterobacter cloacae S611</name>
    <dbReference type="NCBI Taxonomy" id="1399146"/>
    <lineage>
        <taxon>Bacteria</taxon>
        <taxon>Pseudomonadati</taxon>
        <taxon>Pseudomonadota</taxon>
        <taxon>Gammaproteobacteria</taxon>
        <taxon>Enterobacterales</taxon>
        <taxon>Enterobacteriaceae</taxon>
        <taxon>Enterobacter</taxon>
        <taxon>Enterobacter cloacae complex</taxon>
    </lineage>
</organism>
<dbReference type="Gene3D" id="2.180.10.10">
    <property type="entry name" value="RHS repeat-associated core"/>
    <property type="match status" value="1"/>
</dbReference>
<protein>
    <submittedName>
        <fullName evidence="1">RHS repeat-associated core domain protein</fullName>
    </submittedName>
</protein>
<gene>
    <name evidence="1" type="ORF">EDP2_1317</name>
</gene>
<dbReference type="EMBL" id="AXOM01000013">
    <property type="protein sequence ID" value="ESS59738.1"/>
    <property type="molecule type" value="Genomic_DNA"/>
</dbReference>
<accession>A0ABP2ZWM1</accession>
<reference evidence="1 2" key="1">
    <citation type="journal article" date="2014" name="Genome Announc.">
        <title>Draft Genome Sequence of Enterobacter cloacae Strain S611.</title>
        <authorList>
            <person name="Wang D."/>
            <person name="Han C.S."/>
            <person name="Dichosa A.E."/>
            <person name="Gleasner C.D."/>
            <person name="Johnson S.L."/>
            <person name="Daligault H.E."/>
            <person name="Davenport K.W."/>
            <person name="Li P.E."/>
            <person name="Pierson E.A."/>
            <person name="Pierson L.S.III."/>
        </authorList>
    </citation>
    <scope>NUCLEOTIDE SEQUENCE [LARGE SCALE GENOMIC DNA]</scope>
    <source>
        <strain evidence="1 2">S611</strain>
    </source>
</reference>
<sequence>MVQHFAYDDEQQMKEITFTGHAEFRKVEYRYDPVAGRYTQMDPIGLAGGINTYSYVGDPLVWVDPLGLVACYKPPHENVFYRTMSKEDFAVLQKTGRMPGTTETTISPTREFSEDYDGILVQFNLKPGTRAQLEGIGIRDKSDLAAVTHPDIPSPAKSKGWGLKMLDLKAMMTR</sequence>